<organism evidence="1 2">
    <name type="scientific">Boeremia exigua</name>
    <dbReference type="NCBI Taxonomy" id="749465"/>
    <lineage>
        <taxon>Eukaryota</taxon>
        <taxon>Fungi</taxon>
        <taxon>Dikarya</taxon>
        <taxon>Ascomycota</taxon>
        <taxon>Pezizomycotina</taxon>
        <taxon>Dothideomycetes</taxon>
        <taxon>Pleosporomycetidae</taxon>
        <taxon>Pleosporales</taxon>
        <taxon>Pleosporineae</taxon>
        <taxon>Didymellaceae</taxon>
        <taxon>Boeremia</taxon>
    </lineage>
</organism>
<dbReference type="Proteomes" id="UP001153331">
    <property type="component" value="Unassembled WGS sequence"/>
</dbReference>
<dbReference type="EMBL" id="JAPHNI010000657">
    <property type="protein sequence ID" value="KAJ8109087.1"/>
    <property type="molecule type" value="Genomic_DNA"/>
</dbReference>
<reference evidence="1" key="1">
    <citation type="submission" date="2022-11" db="EMBL/GenBank/DDBJ databases">
        <title>Genome Sequence of Boeremia exigua.</title>
        <authorList>
            <person name="Buettner E."/>
        </authorList>
    </citation>
    <scope>NUCLEOTIDE SEQUENCE</scope>
    <source>
        <strain evidence="1">CU02</strain>
    </source>
</reference>
<accession>A0ACC2I149</accession>
<proteinExistence type="predicted"/>
<protein>
    <submittedName>
        <fullName evidence="1">Uncharacterized protein</fullName>
    </submittedName>
</protein>
<evidence type="ECO:0000313" key="1">
    <source>
        <dbReference type="EMBL" id="KAJ8109087.1"/>
    </source>
</evidence>
<evidence type="ECO:0000313" key="2">
    <source>
        <dbReference type="Proteomes" id="UP001153331"/>
    </source>
</evidence>
<name>A0ACC2I149_9PLEO</name>
<sequence>MSINSLEGSLQNRSPALERGSLPEPDPFVFDQFLLFGDSITQSDGDPTLGFSTYQALQHDYYRRIDFVKRGFSGYNTANALSILPQILPRPEQSPVRLISIFFGANDISLPNTTGQHIPFKAFKENLQRLITHPRIQAHENIKILLITPPPIDEWGFDHWDEPGRSARKAVTAQQYAEGVRNVGQEMGVAVVDLWGACMEEAMVGWTASLGTERGVELLMPGDKRAGRSEVLARLLYDGLHLSGDGYKILYEQVKKTIIEAYPELRPCKIPVALEPFFPEWFEDNAPWLNGKSVVMHILSWERPSETPIMAWTHNFDTLPDAELKNTLRPDFHWGFATAAAQVEGAWNKDGKGESIWDKFCHTPGKVKDGSTNEDATRAYDLYKQDVALMKSYGVTAYRFSLSWSRIIPLGGADDPVNEKGIEYYNNLIDELVANGITPFVTLFHWDTPQALEDRYGGMLNQEKYTPDFLRYAGLCFSRFGDRVKHWITYNEPGVYTLAGYAAGVHAPARSSFRDRNAEGDSSTETFTVAHTEIISHARAAKLYRDDFKPLQNGQIGITLHGNFSAPWDKNNLRDVAAAQRALEFEIAWFADPIYGSGDYPASMRAQLGDRLPSFTDEEKALVKGSSDFYGMNTYTTFFVRGLEGPADINDHLGNVEKLDTNVDGVSRGAESDTAWLRKAPEGFGTLLRWVWDRYHTPIYMTENGTTAKGEHVSAPPGEDVLDDTFRVDFFHGYVGELAKAVQDGVDIRSYFGWTFTDNWEWAAGYEDRFGSHPERADGDCRGAEHAVPEPEPGRQTRHAALADGRHVALGPAVDQGHPEQGAEETNGYVEEAETGEAGGAAVDLAEDVVVASRKTRRDSPSQRQPGCGQSLCRGAGPSRRAAQAPPITGPMAGPRNAAFANIGKAKKRSMGVHSRVAIVRPIRTRLGVALTGVVVRDCRIIEGGPDAGTWHLEATKIPRSRRTGVSGYLCHGYDRVLVVSGASSIDSAMSEQRRSFGVGALFAEPSSETLGHNPVHHHADNDPSATSGHRRHFGSAVQGVAEEAEEVLDSALRADWLALSPVAIVRASCSAERHGAMAAGVPKGRAGERWAPPATLMHDVETLHSSLKIVSHLQSQLHKRVPNASRHRTIRNRVVGVEMRSKPSRQVRHPAQRQKSKMWSERRRRSG</sequence>
<gene>
    <name evidence="1" type="ORF">OPT61_g7710</name>
</gene>
<keyword evidence="2" id="KW-1185">Reference proteome</keyword>
<comment type="caution">
    <text evidence="1">The sequence shown here is derived from an EMBL/GenBank/DDBJ whole genome shotgun (WGS) entry which is preliminary data.</text>
</comment>